<keyword evidence="1" id="KW-0472">Membrane</keyword>
<keyword evidence="1" id="KW-0812">Transmembrane</keyword>
<name>A0A3M9N2Y4_9BACT</name>
<protein>
    <submittedName>
        <fullName evidence="2">Uncharacterized protein</fullName>
    </submittedName>
</protein>
<accession>A0A3M9N2Y4</accession>
<dbReference type="Proteomes" id="UP000272117">
    <property type="component" value="Unassembled WGS sequence"/>
</dbReference>
<feature type="transmembrane region" description="Helical" evidence="1">
    <location>
        <begin position="34"/>
        <end position="54"/>
    </location>
</feature>
<evidence type="ECO:0000313" key="3">
    <source>
        <dbReference type="Proteomes" id="UP000272117"/>
    </source>
</evidence>
<proteinExistence type="predicted"/>
<sequence>MLVAVNAFGGGYYGMAGAENIPAQWLKGSPFQDYFIPSLILFVCVGGSALAVATPPFWHHWLARTSAFICGVILLLWISIQVAIIGFVSWLQPATTIAAFLILLF</sequence>
<evidence type="ECO:0000313" key="2">
    <source>
        <dbReference type="EMBL" id="RNI31523.1"/>
    </source>
</evidence>
<keyword evidence="1" id="KW-1133">Transmembrane helix</keyword>
<evidence type="ECO:0000256" key="1">
    <source>
        <dbReference type="SAM" id="Phobius"/>
    </source>
</evidence>
<keyword evidence="3" id="KW-1185">Reference proteome</keyword>
<reference evidence="2 3" key="1">
    <citation type="submission" date="2018-11" db="EMBL/GenBank/DDBJ databases">
        <title>Rufibacter latericius sp. nov., isolated from water in Baiyang Lake.</title>
        <authorList>
            <person name="Yang Y."/>
        </authorList>
    </citation>
    <scope>NUCLEOTIDE SEQUENCE [LARGE SCALE GENOMIC DNA]</scope>
    <source>
        <strain evidence="2 3">R-22-1c-1</strain>
    </source>
</reference>
<dbReference type="AlphaFoldDB" id="A0A3M9N2Y4"/>
<dbReference type="EMBL" id="RJJD01000001">
    <property type="protein sequence ID" value="RNI31523.1"/>
    <property type="molecule type" value="Genomic_DNA"/>
</dbReference>
<gene>
    <name evidence="2" type="ORF">EFB08_03110</name>
</gene>
<comment type="caution">
    <text evidence="2">The sequence shown here is derived from an EMBL/GenBank/DDBJ whole genome shotgun (WGS) entry which is preliminary data.</text>
</comment>
<organism evidence="2 3">
    <name type="scientific">Rufibacter latericius</name>
    <dbReference type="NCBI Taxonomy" id="2487040"/>
    <lineage>
        <taxon>Bacteria</taxon>
        <taxon>Pseudomonadati</taxon>
        <taxon>Bacteroidota</taxon>
        <taxon>Cytophagia</taxon>
        <taxon>Cytophagales</taxon>
        <taxon>Hymenobacteraceae</taxon>
        <taxon>Rufibacter</taxon>
    </lineage>
</organism>